<evidence type="ECO:0000313" key="3">
    <source>
        <dbReference type="Proteomes" id="UP000683925"/>
    </source>
</evidence>
<accession>A0A8S1T6Z7</accession>
<evidence type="ECO:0000313" key="2">
    <source>
        <dbReference type="EMBL" id="CAD8149035.1"/>
    </source>
</evidence>
<protein>
    <submittedName>
        <fullName evidence="2">Uncharacterized protein</fullName>
    </submittedName>
</protein>
<dbReference type="AlphaFoldDB" id="A0A8S1T6Z7"/>
<dbReference type="EMBL" id="CAJJDP010000022">
    <property type="protein sequence ID" value="CAD8149035.1"/>
    <property type="molecule type" value="Genomic_DNA"/>
</dbReference>
<sequence>MQRKRIFINIKQIVVQSQSERKRIKVEPKEEQEKRERKENKEPEKGCCDKYAECLVVTGKAVYSCSWLLVPVQENAWRLFGTHAKKDIAGLDNCHKHYNQWKDEGFTDV</sequence>
<name>A0A8S1T6Z7_PAROT</name>
<proteinExistence type="predicted"/>
<gene>
    <name evidence="2" type="ORF">POCTA_138.1.T0220002</name>
</gene>
<reference evidence="2" key="1">
    <citation type="submission" date="2021-01" db="EMBL/GenBank/DDBJ databases">
        <authorList>
            <consortium name="Genoscope - CEA"/>
            <person name="William W."/>
        </authorList>
    </citation>
    <scope>NUCLEOTIDE SEQUENCE</scope>
</reference>
<organism evidence="2 3">
    <name type="scientific">Paramecium octaurelia</name>
    <dbReference type="NCBI Taxonomy" id="43137"/>
    <lineage>
        <taxon>Eukaryota</taxon>
        <taxon>Sar</taxon>
        <taxon>Alveolata</taxon>
        <taxon>Ciliophora</taxon>
        <taxon>Intramacronucleata</taxon>
        <taxon>Oligohymenophorea</taxon>
        <taxon>Peniculida</taxon>
        <taxon>Parameciidae</taxon>
        <taxon>Paramecium</taxon>
    </lineage>
</organism>
<feature type="region of interest" description="Disordered" evidence="1">
    <location>
        <begin position="19"/>
        <end position="44"/>
    </location>
</feature>
<comment type="caution">
    <text evidence="2">The sequence shown here is derived from an EMBL/GenBank/DDBJ whole genome shotgun (WGS) entry which is preliminary data.</text>
</comment>
<evidence type="ECO:0000256" key="1">
    <source>
        <dbReference type="SAM" id="MobiDB-lite"/>
    </source>
</evidence>
<dbReference type="OMA" id="QENAWRL"/>
<keyword evidence="3" id="KW-1185">Reference proteome</keyword>
<dbReference type="OrthoDB" id="300643at2759"/>
<dbReference type="Proteomes" id="UP000683925">
    <property type="component" value="Unassembled WGS sequence"/>
</dbReference>